<dbReference type="InterPro" id="IPR000917">
    <property type="entry name" value="Sulfatase_N"/>
</dbReference>
<comment type="caution">
    <text evidence="4">The sequence shown here is derived from an EMBL/GenBank/DDBJ whole genome shotgun (WGS) entry which is preliminary data.</text>
</comment>
<keyword evidence="5" id="KW-1185">Reference proteome</keyword>
<dbReference type="PANTHER" id="PTHR42693">
    <property type="entry name" value="ARYLSULFATASE FAMILY MEMBER"/>
    <property type="match status" value="1"/>
</dbReference>
<comment type="similarity">
    <text evidence="1">Belongs to the sulfatase family.</text>
</comment>
<evidence type="ECO:0000259" key="3">
    <source>
        <dbReference type="Pfam" id="PF00884"/>
    </source>
</evidence>
<evidence type="ECO:0000256" key="1">
    <source>
        <dbReference type="ARBA" id="ARBA00008779"/>
    </source>
</evidence>
<dbReference type="RefSeq" id="WP_138535572.1">
    <property type="nucleotide sequence ID" value="NZ_VANR01000003.1"/>
</dbReference>
<dbReference type="GO" id="GO:0004065">
    <property type="term" value="F:arylsulfatase activity"/>
    <property type="evidence" value="ECO:0007669"/>
    <property type="project" value="TreeGrafter"/>
</dbReference>
<reference evidence="4 5" key="1">
    <citation type="submission" date="2019-05" db="EMBL/GenBank/DDBJ databases">
        <title>Polaribacter aestuariivivens sp. nov., isolated from a tidal flat.</title>
        <authorList>
            <person name="Yoon J.-H."/>
        </authorList>
    </citation>
    <scope>NUCLEOTIDE SEQUENCE [LARGE SCALE GENOMIC DNA]</scope>
    <source>
        <strain evidence="4 5">DBTF-3</strain>
    </source>
</reference>
<keyword evidence="2" id="KW-0378">Hydrolase</keyword>
<dbReference type="OrthoDB" id="9815108at2"/>
<accession>A0A5S3N6M6</accession>
<dbReference type="EMBL" id="VANR01000003">
    <property type="protein sequence ID" value="TMM30622.1"/>
    <property type="molecule type" value="Genomic_DNA"/>
</dbReference>
<dbReference type="AlphaFoldDB" id="A0A5S3N6M6"/>
<dbReference type="CDD" id="cd16034">
    <property type="entry name" value="sulfatase_like"/>
    <property type="match status" value="1"/>
</dbReference>
<dbReference type="Proteomes" id="UP000307140">
    <property type="component" value="Unassembled WGS sequence"/>
</dbReference>
<name>A0A5S3N6M6_9FLAO</name>
<feature type="domain" description="Sulfatase N-terminal" evidence="3">
    <location>
        <begin position="34"/>
        <end position="358"/>
    </location>
</feature>
<evidence type="ECO:0000256" key="2">
    <source>
        <dbReference type="ARBA" id="ARBA00022801"/>
    </source>
</evidence>
<dbReference type="InterPro" id="IPR050738">
    <property type="entry name" value="Sulfatase"/>
</dbReference>
<evidence type="ECO:0000313" key="4">
    <source>
        <dbReference type="EMBL" id="TMM30622.1"/>
    </source>
</evidence>
<dbReference type="Gene3D" id="3.40.720.10">
    <property type="entry name" value="Alkaline Phosphatase, subunit A"/>
    <property type="match status" value="1"/>
</dbReference>
<dbReference type="SUPFAM" id="SSF53649">
    <property type="entry name" value="Alkaline phosphatase-like"/>
    <property type="match status" value="1"/>
</dbReference>
<dbReference type="InterPro" id="IPR017850">
    <property type="entry name" value="Alkaline_phosphatase_core_sf"/>
</dbReference>
<proteinExistence type="inferred from homology"/>
<evidence type="ECO:0000313" key="5">
    <source>
        <dbReference type="Proteomes" id="UP000307140"/>
    </source>
</evidence>
<protein>
    <submittedName>
        <fullName evidence="4">Sulfatase</fullName>
    </submittedName>
</protein>
<gene>
    <name evidence="4" type="ORF">FDT66_07615</name>
</gene>
<organism evidence="4 5">
    <name type="scientific">Polaribacter aestuariivivens</name>
    <dbReference type="NCBI Taxonomy" id="2304626"/>
    <lineage>
        <taxon>Bacteria</taxon>
        <taxon>Pseudomonadati</taxon>
        <taxon>Bacteroidota</taxon>
        <taxon>Flavobacteriia</taxon>
        <taxon>Flavobacteriales</taxon>
        <taxon>Flavobacteriaceae</taxon>
    </lineage>
</organism>
<dbReference type="Pfam" id="PF00884">
    <property type="entry name" value="Sulfatase"/>
    <property type="match status" value="1"/>
</dbReference>
<dbReference type="Gene3D" id="3.30.1120.10">
    <property type="match status" value="1"/>
</dbReference>
<dbReference type="PANTHER" id="PTHR42693:SF53">
    <property type="entry name" value="ENDO-4-O-SULFATASE"/>
    <property type="match status" value="1"/>
</dbReference>
<sequence>MKKLLAYILFLCIFSCKIKKDESNQKPVGEEKLPNLVIVLSDQHSADMVGAYGNTEIITPNLDKLAQDGVLLKNAFSSQPVCTPFRGMLMSGMHPLKNGAFVNDVPLLPNQKKLMAEILKEKGYQTGYFGKWHLLGGNRKRGIPKNMRYGFDTLLTNNCHVDFRPGKAFFWNENGEQKFFDEWEPYAQTNQAIEYLKNIDTTKPFAIVLSLHPPHDWGKFKGEDGKMHYRYDTLEELMQLYNREEITLRKDLEDTPDRRRMYHGHMAQVSGIDIALGRLMQQLKNMNAEENTLVAFTSDHGDMLESHNAKLPKQYPHDYSNKVPFIIKYPKKIQPNLKSETLLGTMDILPTILSYMDIKTDIDFDGKDLSNKIVENKVSKNDYVPIWNYRIGRAKNNNWRGVETQKYTYSISTEPNNPLTNVLFDREKDPNQLNNLFNNSSYASVQKKLNNYTKEWMEMYDDEFYGAKEFNAVKPESEWTYNYTYQPIELLKKKK</sequence>